<proteinExistence type="predicted"/>
<sequence>MQDIYLPLFLRKNNYHQFIFQSNKLINYILVFNYFSKVYQIKQQANIQTRQNKLKFQAQQKTKKQPLNLKNNSQGIEQYKISNQQNEREILKSQINQQISKYNKKSNNNQNKITFMRLSLAIQELQRIEMIKSKNNKQRNTQNIILIHQKKQKTNYKLMQNQVLHKLFELQHILLSQSHIYTQIDREIFQKLIKHLNEYKHIKFYLLFSFYQTLNMKQQLKNLIYFSNYSLDLKYYFEF</sequence>
<dbReference type="KEGG" id="tet:TTHERM_000703639"/>
<dbReference type="EMBL" id="GG662460">
    <property type="protein sequence ID" value="EWS71952.1"/>
    <property type="molecule type" value="Genomic_DNA"/>
</dbReference>
<name>W7X3D0_TETTS</name>
<dbReference type="GeneID" id="24440289"/>
<organism evidence="1 2">
    <name type="scientific">Tetrahymena thermophila (strain SB210)</name>
    <dbReference type="NCBI Taxonomy" id="312017"/>
    <lineage>
        <taxon>Eukaryota</taxon>
        <taxon>Sar</taxon>
        <taxon>Alveolata</taxon>
        <taxon>Ciliophora</taxon>
        <taxon>Intramacronucleata</taxon>
        <taxon>Oligohymenophorea</taxon>
        <taxon>Hymenostomatida</taxon>
        <taxon>Tetrahymenina</taxon>
        <taxon>Tetrahymenidae</taxon>
        <taxon>Tetrahymena</taxon>
    </lineage>
</organism>
<dbReference type="RefSeq" id="XP_012655512.1">
    <property type="nucleotide sequence ID" value="XM_012800058.1"/>
</dbReference>
<dbReference type="AlphaFoldDB" id="W7X3D0"/>
<dbReference type="InParanoid" id="W7X3D0"/>
<evidence type="ECO:0000313" key="2">
    <source>
        <dbReference type="Proteomes" id="UP000009168"/>
    </source>
</evidence>
<accession>W7X3D0</accession>
<dbReference type="Proteomes" id="UP000009168">
    <property type="component" value="Unassembled WGS sequence"/>
</dbReference>
<evidence type="ECO:0000313" key="1">
    <source>
        <dbReference type="EMBL" id="EWS71952.1"/>
    </source>
</evidence>
<gene>
    <name evidence="1" type="ORF">TTHERM_000703639</name>
</gene>
<reference evidence="2" key="1">
    <citation type="journal article" date="2006" name="PLoS Biol.">
        <title>Macronuclear genome sequence of the ciliate Tetrahymena thermophila, a model eukaryote.</title>
        <authorList>
            <person name="Eisen J.A."/>
            <person name="Coyne R.S."/>
            <person name="Wu M."/>
            <person name="Wu D."/>
            <person name="Thiagarajan M."/>
            <person name="Wortman J.R."/>
            <person name="Badger J.H."/>
            <person name="Ren Q."/>
            <person name="Amedeo P."/>
            <person name="Jones K.M."/>
            <person name="Tallon L.J."/>
            <person name="Delcher A.L."/>
            <person name="Salzberg S.L."/>
            <person name="Silva J.C."/>
            <person name="Haas B.J."/>
            <person name="Majoros W.H."/>
            <person name="Farzad M."/>
            <person name="Carlton J.M."/>
            <person name="Smith R.K. Jr."/>
            <person name="Garg J."/>
            <person name="Pearlman R.E."/>
            <person name="Karrer K.M."/>
            <person name="Sun L."/>
            <person name="Manning G."/>
            <person name="Elde N.C."/>
            <person name="Turkewitz A.P."/>
            <person name="Asai D.J."/>
            <person name="Wilkes D.E."/>
            <person name="Wang Y."/>
            <person name="Cai H."/>
            <person name="Collins K."/>
            <person name="Stewart B.A."/>
            <person name="Lee S.R."/>
            <person name="Wilamowska K."/>
            <person name="Weinberg Z."/>
            <person name="Ruzzo W.L."/>
            <person name="Wloga D."/>
            <person name="Gaertig J."/>
            <person name="Frankel J."/>
            <person name="Tsao C.-C."/>
            <person name="Gorovsky M.A."/>
            <person name="Keeling P.J."/>
            <person name="Waller R.F."/>
            <person name="Patron N.J."/>
            <person name="Cherry J.M."/>
            <person name="Stover N.A."/>
            <person name="Krieger C.J."/>
            <person name="del Toro C."/>
            <person name="Ryder H.F."/>
            <person name="Williamson S.C."/>
            <person name="Barbeau R.A."/>
            <person name="Hamilton E.P."/>
            <person name="Orias E."/>
        </authorList>
    </citation>
    <scope>NUCLEOTIDE SEQUENCE [LARGE SCALE GENOMIC DNA]</scope>
    <source>
        <strain evidence="2">SB210</strain>
    </source>
</reference>
<protein>
    <submittedName>
        <fullName evidence="1">Uncharacterized protein</fullName>
    </submittedName>
</protein>
<keyword evidence="2" id="KW-1185">Reference proteome</keyword>